<dbReference type="EMBL" id="GGEC01022506">
    <property type="protein sequence ID" value="MBX02990.1"/>
    <property type="molecule type" value="Transcribed_RNA"/>
</dbReference>
<organism evidence="1">
    <name type="scientific">Rhizophora mucronata</name>
    <name type="common">Asiatic mangrove</name>
    <dbReference type="NCBI Taxonomy" id="61149"/>
    <lineage>
        <taxon>Eukaryota</taxon>
        <taxon>Viridiplantae</taxon>
        <taxon>Streptophyta</taxon>
        <taxon>Embryophyta</taxon>
        <taxon>Tracheophyta</taxon>
        <taxon>Spermatophyta</taxon>
        <taxon>Magnoliopsida</taxon>
        <taxon>eudicotyledons</taxon>
        <taxon>Gunneridae</taxon>
        <taxon>Pentapetalae</taxon>
        <taxon>rosids</taxon>
        <taxon>fabids</taxon>
        <taxon>Malpighiales</taxon>
        <taxon>Rhizophoraceae</taxon>
        <taxon>Rhizophora</taxon>
    </lineage>
</organism>
<proteinExistence type="predicted"/>
<sequence>MSTRKPCFHCLQYCSHIKPKISEALARACFSKTRISGNGFG</sequence>
<accession>A0A2P2KB97</accession>
<evidence type="ECO:0000313" key="1">
    <source>
        <dbReference type="EMBL" id="MBX02990.1"/>
    </source>
</evidence>
<protein>
    <submittedName>
        <fullName evidence="1">mRNA decapping complex subunit 2</fullName>
    </submittedName>
</protein>
<name>A0A2P2KB97_RHIMU</name>
<dbReference type="AlphaFoldDB" id="A0A2P2KB97"/>
<reference evidence="1" key="1">
    <citation type="submission" date="2018-02" db="EMBL/GenBank/DDBJ databases">
        <title>Rhizophora mucronata_Transcriptome.</title>
        <authorList>
            <person name="Meera S.P."/>
            <person name="Sreeshan A."/>
            <person name="Augustine A."/>
        </authorList>
    </citation>
    <scope>NUCLEOTIDE SEQUENCE</scope>
    <source>
        <tissue evidence="1">Leaf</tissue>
    </source>
</reference>